<dbReference type="OrthoDB" id="6423726at2759"/>
<dbReference type="EMBL" id="KK119736">
    <property type="protein sequence ID" value="KFM76605.1"/>
    <property type="molecule type" value="Genomic_DNA"/>
</dbReference>
<feature type="non-terminal residue" evidence="1">
    <location>
        <position position="67"/>
    </location>
</feature>
<sequence length="67" mass="7569">MVLTENTNNSWRSSPISNSNGLEWDGDFTSVDISDLVAETQRLTVDIEQNIEQDTSTTMFRDIDNNS</sequence>
<proteinExistence type="predicted"/>
<evidence type="ECO:0000313" key="2">
    <source>
        <dbReference type="Proteomes" id="UP000054359"/>
    </source>
</evidence>
<protein>
    <submittedName>
        <fullName evidence="1">Uncharacterized protein</fullName>
    </submittedName>
</protein>
<organism evidence="1 2">
    <name type="scientific">Stegodyphus mimosarum</name>
    <name type="common">African social velvet spider</name>
    <dbReference type="NCBI Taxonomy" id="407821"/>
    <lineage>
        <taxon>Eukaryota</taxon>
        <taxon>Metazoa</taxon>
        <taxon>Ecdysozoa</taxon>
        <taxon>Arthropoda</taxon>
        <taxon>Chelicerata</taxon>
        <taxon>Arachnida</taxon>
        <taxon>Araneae</taxon>
        <taxon>Araneomorphae</taxon>
        <taxon>Entelegynae</taxon>
        <taxon>Eresoidea</taxon>
        <taxon>Eresidae</taxon>
        <taxon>Stegodyphus</taxon>
    </lineage>
</organism>
<dbReference type="Proteomes" id="UP000054359">
    <property type="component" value="Unassembled WGS sequence"/>
</dbReference>
<keyword evidence="2" id="KW-1185">Reference proteome</keyword>
<dbReference type="AlphaFoldDB" id="A0A087UGW6"/>
<accession>A0A087UGW6</accession>
<evidence type="ECO:0000313" key="1">
    <source>
        <dbReference type="EMBL" id="KFM76605.1"/>
    </source>
</evidence>
<gene>
    <name evidence="1" type="ORF">X975_22270</name>
</gene>
<reference evidence="1 2" key="1">
    <citation type="submission" date="2013-11" db="EMBL/GenBank/DDBJ databases">
        <title>Genome sequencing of Stegodyphus mimosarum.</title>
        <authorList>
            <person name="Bechsgaard J."/>
        </authorList>
    </citation>
    <scope>NUCLEOTIDE SEQUENCE [LARGE SCALE GENOMIC DNA]</scope>
</reference>
<name>A0A087UGW6_STEMI</name>